<dbReference type="InterPro" id="IPR036852">
    <property type="entry name" value="Peptidase_S8/S53_dom_sf"/>
</dbReference>
<gene>
    <name evidence="9" type="ORF">FOA19_07835</name>
</gene>
<keyword evidence="4 6" id="KW-0720">Serine protease</keyword>
<feature type="active site" description="Charge relay system" evidence="5 6">
    <location>
        <position position="195"/>
    </location>
</feature>
<evidence type="ECO:0000313" key="9">
    <source>
        <dbReference type="EMBL" id="KAA3440551.1"/>
    </source>
</evidence>
<organism evidence="9 10">
    <name type="scientific">Rufibacter hautae</name>
    <dbReference type="NCBI Taxonomy" id="2595005"/>
    <lineage>
        <taxon>Bacteria</taxon>
        <taxon>Pseudomonadati</taxon>
        <taxon>Bacteroidota</taxon>
        <taxon>Cytophagia</taxon>
        <taxon>Cytophagales</taxon>
        <taxon>Hymenobacteraceae</taxon>
        <taxon>Rufibacter</taxon>
    </lineage>
</organism>
<evidence type="ECO:0000256" key="1">
    <source>
        <dbReference type="ARBA" id="ARBA00011073"/>
    </source>
</evidence>
<dbReference type="PRINTS" id="PR00723">
    <property type="entry name" value="SUBTILISIN"/>
</dbReference>
<dbReference type="GO" id="GO:0006508">
    <property type="term" value="P:proteolysis"/>
    <property type="evidence" value="ECO:0007669"/>
    <property type="project" value="UniProtKB-KW"/>
</dbReference>
<dbReference type="Pfam" id="PF00082">
    <property type="entry name" value="Peptidase_S8"/>
    <property type="match status" value="1"/>
</dbReference>
<protein>
    <submittedName>
        <fullName evidence="9">S8 family serine peptidase</fullName>
    </submittedName>
</protein>
<dbReference type="Gene3D" id="2.60.40.4070">
    <property type="match status" value="1"/>
</dbReference>
<keyword evidence="2 6" id="KW-0645">Protease</keyword>
<dbReference type="SUPFAM" id="SSF52743">
    <property type="entry name" value="Subtilisin-like"/>
    <property type="match status" value="1"/>
</dbReference>
<keyword evidence="3 6" id="KW-0378">Hydrolase</keyword>
<evidence type="ECO:0000256" key="7">
    <source>
        <dbReference type="SAM" id="SignalP"/>
    </source>
</evidence>
<reference evidence="9 10" key="1">
    <citation type="submission" date="2019-07" db="EMBL/GenBank/DDBJ databases">
        <title>Rufibacter sp. nov., isolated from lake sediment.</title>
        <authorList>
            <person name="Qu J.-H."/>
        </authorList>
    </citation>
    <scope>NUCLEOTIDE SEQUENCE [LARGE SCALE GENOMIC DNA]</scope>
    <source>
        <strain evidence="9 10">NBS58-1</strain>
    </source>
</reference>
<dbReference type="PROSITE" id="PS51892">
    <property type="entry name" value="SUBTILASE"/>
    <property type="match status" value="1"/>
</dbReference>
<evidence type="ECO:0000256" key="2">
    <source>
        <dbReference type="ARBA" id="ARBA00022670"/>
    </source>
</evidence>
<feature type="active site" description="Charge relay system" evidence="5 6">
    <location>
        <position position="145"/>
    </location>
</feature>
<dbReference type="Proteomes" id="UP000324133">
    <property type="component" value="Unassembled WGS sequence"/>
</dbReference>
<keyword evidence="7" id="KW-0732">Signal</keyword>
<dbReference type="NCBIfam" id="TIGR04183">
    <property type="entry name" value="Por_Secre_tail"/>
    <property type="match status" value="1"/>
</dbReference>
<dbReference type="PROSITE" id="PS51272">
    <property type="entry name" value="SLH"/>
    <property type="match status" value="1"/>
</dbReference>
<dbReference type="InterPro" id="IPR015500">
    <property type="entry name" value="Peptidase_S8_subtilisin-rel"/>
</dbReference>
<name>A0A5B6TJF9_9BACT</name>
<evidence type="ECO:0000256" key="5">
    <source>
        <dbReference type="PIRSR" id="PIRSR615500-1"/>
    </source>
</evidence>
<evidence type="ECO:0000256" key="3">
    <source>
        <dbReference type="ARBA" id="ARBA00022801"/>
    </source>
</evidence>
<keyword evidence="10" id="KW-1185">Reference proteome</keyword>
<dbReference type="AlphaFoldDB" id="A0A5B6TJF9"/>
<evidence type="ECO:0000256" key="4">
    <source>
        <dbReference type="ARBA" id="ARBA00022825"/>
    </source>
</evidence>
<sequence>MRRILSIAAFCFLAVSQVFAQAFVDPKLKATLVNRLLPVQVVVTFKGNAAPTLLDVASLTKIGILQGLTLRALPIAGIVATPSQVEALAKDPRVASLYLNESLKYENDGARAITGVDKLRTEMSFTTQNGGLPVSGKGVGVLVNDSGVDGTHPDLQFGKNLKQNATSVTNLNSVSSILPYTPVENIPNTDATGGHGTHVAGIVGGIGQASGGKYTGVAPGADLVGYGSGAALLLLDVLSGFDYAIINQARYNIRVITNSFGNTSDTGSDVNPADPITLATKRCVDRNIVVVFSAGNSGPSSSTITGNYKKAPWVIAVAAGDKSGRLADFSSRGVKNKGGSFTLDGQTFTWQDRPTVTSPGVDIISTRVIAPVSSLSIDKDATTLEPAHLPYYTHMSGTSMAAPHVAGIVALLLDANPALTVAQVKEILQQTASNIPGTESWEVGAGYVNAYAAVDRAFRASAIYGSTVNMTRTFNSNVNANSESENFSINFNPATTATNVYKFNVASGTTSIEAKIKAIGPAGETGNPVRLTLISPSGVRTSAGIPVTFALSYDRGVAVASPEAGSWTAEVSGLNGVAFPETINGVVNKMTAAGITGLADIAGHPAEASIKMAVGARLVDGLAGGGFKPDELLKRIDLADYLMMGEGIRQFLPIDGSFTLTDVKDRKLLAESIVAKGGALRDLSHKFNGIMLPVSPGKFVPAGKVTRAELSYSLVQALGLQEFALARNGKTPTVTVDGVSYSIEDAASIPAGLEGYVSVALELNLINAYYSVTQGPYDLKPTLHATFKPLQDVTRGDFAVIITRTHAQWNAATQPIAATSTSTAVAASANDRVYSYPNPFSGRTTISYAVAQEGPVQINVYDVMGNKVQLLVAERKAAGNHTVNFDGTSLPAGTYIYKVEAGNKVFTNRLVLTK</sequence>
<comment type="similarity">
    <text evidence="1 6">Belongs to the peptidase S8 family.</text>
</comment>
<dbReference type="InterPro" id="IPR050131">
    <property type="entry name" value="Peptidase_S8_subtilisin-like"/>
</dbReference>
<dbReference type="InterPro" id="IPR022398">
    <property type="entry name" value="Peptidase_S8_His-AS"/>
</dbReference>
<dbReference type="InterPro" id="IPR001119">
    <property type="entry name" value="SLH_dom"/>
</dbReference>
<feature type="signal peptide" evidence="7">
    <location>
        <begin position="1"/>
        <end position="20"/>
    </location>
</feature>
<dbReference type="PANTHER" id="PTHR43806:SF11">
    <property type="entry name" value="CEREVISIN-RELATED"/>
    <property type="match status" value="1"/>
</dbReference>
<dbReference type="InterPro" id="IPR026444">
    <property type="entry name" value="Secre_tail"/>
</dbReference>
<accession>A0A5B6TJF9</accession>
<dbReference type="GO" id="GO:0004252">
    <property type="term" value="F:serine-type endopeptidase activity"/>
    <property type="evidence" value="ECO:0007669"/>
    <property type="project" value="UniProtKB-UniRule"/>
</dbReference>
<dbReference type="InterPro" id="IPR000209">
    <property type="entry name" value="Peptidase_S8/S53_dom"/>
</dbReference>
<feature type="domain" description="SLH" evidence="8">
    <location>
        <begin position="740"/>
        <end position="816"/>
    </location>
</feature>
<evidence type="ECO:0000313" key="10">
    <source>
        <dbReference type="Proteomes" id="UP000324133"/>
    </source>
</evidence>
<dbReference type="InterPro" id="IPR023828">
    <property type="entry name" value="Peptidase_S8_Ser-AS"/>
</dbReference>
<feature type="active site" description="Charge relay system" evidence="5 6">
    <location>
        <position position="399"/>
    </location>
</feature>
<proteinExistence type="inferred from homology"/>
<feature type="chain" id="PRO_5022744675" evidence="7">
    <location>
        <begin position="21"/>
        <end position="914"/>
    </location>
</feature>
<dbReference type="OrthoDB" id="9798386at2"/>
<evidence type="ECO:0000259" key="8">
    <source>
        <dbReference type="PROSITE" id="PS51272"/>
    </source>
</evidence>
<dbReference type="PROSITE" id="PS00137">
    <property type="entry name" value="SUBTILASE_HIS"/>
    <property type="match status" value="1"/>
</dbReference>
<dbReference type="RefSeq" id="WP_149090182.1">
    <property type="nucleotide sequence ID" value="NZ_VKKY01000001.1"/>
</dbReference>
<dbReference type="EMBL" id="VKKY01000001">
    <property type="protein sequence ID" value="KAA3440551.1"/>
    <property type="molecule type" value="Genomic_DNA"/>
</dbReference>
<evidence type="ECO:0000256" key="6">
    <source>
        <dbReference type="PROSITE-ProRule" id="PRU01240"/>
    </source>
</evidence>
<dbReference type="Pfam" id="PF18962">
    <property type="entry name" value="Por_Secre_tail"/>
    <property type="match status" value="1"/>
</dbReference>
<comment type="caution">
    <text evidence="9">The sequence shown here is derived from an EMBL/GenBank/DDBJ whole genome shotgun (WGS) entry which is preliminary data.</text>
</comment>
<dbReference type="Pfam" id="PF00395">
    <property type="entry name" value="SLH"/>
    <property type="match status" value="1"/>
</dbReference>
<dbReference type="PROSITE" id="PS00138">
    <property type="entry name" value="SUBTILASE_SER"/>
    <property type="match status" value="1"/>
</dbReference>
<dbReference type="Gene3D" id="3.40.50.200">
    <property type="entry name" value="Peptidase S8/S53 domain"/>
    <property type="match status" value="1"/>
</dbReference>
<dbReference type="PANTHER" id="PTHR43806">
    <property type="entry name" value="PEPTIDASE S8"/>
    <property type="match status" value="1"/>
</dbReference>